<evidence type="ECO:0000313" key="4">
    <source>
        <dbReference type="Proteomes" id="UP001597249"/>
    </source>
</evidence>
<sequence length="304" mass="31569">MQAFGFEVEHGATTLTARTLPDLRPAGDEVIINVQAVGLNNRERMQRRGTFPGDFNVLGSDVAGTIAALGHSATDLTLGQRVLARTTAGDATQAARAREVVPLPRNLSFERAAAMITPAVTAYRAVNVFATLQPGQTVVVKGASGGVGLLILQLAKAQGARVIGVASAGRRELVLAAGAAAFVAYDTETPAKTLADSADIVFNAALDGVNGDDDVAMVRTGGQIVSVAHQAPPSSKAVRFTHIHPGARPSEHDILSELVPQFADGLLEMPIGILLPFTQAGFAEAHDLLPQPHTGRIVVSTAAK</sequence>
<evidence type="ECO:0000256" key="1">
    <source>
        <dbReference type="ARBA" id="ARBA00022857"/>
    </source>
</evidence>
<keyword evidence="4" id="KW-1185">Reference proteome</keyword>
<dbReference type="Pfam" id="PF08240">
    <property type="entry name" value="ADH_N"/>
    <property type="match status" value="1"/>
</dbReference>
<dbReference type="InterPro" id="IPR036291">
    <property type="entry name" value="NAD(P)-bd_dom_sf"/>
</dbReference>
<feature type="domain" description="Enoyl reductase (ER)" evidence="2">
    <location>
        <begin position="11"/>
        <end position="299"/>
    </location>
</feature>
<protein>
    <submittedName>
        <fullName evidence="3">Zinc-binding alcohol dehydrogenase family protein</fullName>
    </submittedName>
</protein>
<dbReference type="InterPro" id="IPR013154">
    <property type="entry name" value="ADH-like_N"/>
</dbReference>
<dbReference type="SMART" id="SM00829">
    <property type="entry name" value="PKS_ER"/>
    <property type="match status" value="1"/>
</dbReference>
<dbReference type="SUPFAM" id="SSF50129">
    <property type="entry name" value="GroES-like"/>
    <property type="match status" value="1"/>
</dbReference>
<dbReference type="EMBL" id="JBHTMO010000001">
    <property type="protein sequence ID" value="MFD1392110.1"/>
    <property type="molecule type" value="Genomic_DNA"/>
</dbReference>
<accession>A0ABW4B715</accession>
<dbReference type="SUPFAM" id="SSF51735">
    <property type="entry name" value="NAD(P)-binding Rossmann-fold domains"/>
    <property type="match status" value="1"/>
</dbReference>
<keyword evidence="1" id="KW-0521">NADP</keyword>
<dbReference type="Gene3D" id="3.40.50.720">
    <property type="entry name" value="NAD(P)-binding Rossmann-like Domain"/>
    <property type="match status" value="1"/>
</dbReference>
<reference evidence="4" key="1">
    <citation type="journal article" date="2019" name="Int. J. Syst. Evol. Microbiol.">
        <title>The Global Catalogue of Microorganisms (GCM) 10K type strain sequencing project: providing services to taxonomists for standard genome sequencing and annotation.</title>
        <authorList>
            <consortium name="The Broad Institute Genomics Platform"/>
            <consortium name="The Broad Institute Genome Sequencing Center for Infectious Disease"/>
            <person name="Wu L."/>
            <person name="Ma J."/>
        </authorList>
    </citation>
    <scope>NUCLEOTIDE SEQUENCE [LARGE SCALE GENOMIC DNA]</scope>
    <source>
        <strain evidence="4">CCM 8911</strain>
    </source>
</reference>
<gene>
    <name evidence="3" type="ORF">ACFQ3L_00705</name>
</gene>
<dbReference type="PANTHER" id="PTHR44154:SF1">
    <property type="entry name" value="QUINONE OXIDOREDUCTASE"/>
    <property type="match status" value="1"/>
</dbReference>
<evidence type="ECO:0000313" key="3">
    <source>
        <dbReference type="EMBL" id="MFD1392110.1"/>
    </source>
</evidence>
<dbReference type="PANTHER" id="PTHR44154">
    <property type="entry name" value="QUINONE OXIDOREDUCTASE"/>
    <property type="match status" value="1"/>
</dbReference>
<dbReference type="Pfam" id="PF00107">
    <property type="entry name" value="ADH_zinc_N"/>
    <property type="match status" value="1"/>
</dbReference>
<dbReference type="InterPro" id="IPR013149">
    <property type="entry name" value="ADH-like_C"/>
</dbReference>
<name>A0ABW4B715_9LACO</name>
<dbReference type="InterPro" id="IPR051603">
    <property type="entry name" value="Zinc-ADH_QOR/CCCR"/>
</dbReference>
<dbReference type="Gene3D" id="3.90.180.10">
    <property type="entry name" value="Medium-chain alcohol dehydrogenases, catalytic domain"/>
    <property type="match status" value="1"/>
</dbReference>
<dbReference type="RefSeq" id="WP_125584564.1">
    <property type="nucleotide sequence ID" value="NZ_JBHTMO010000001.1"/>
</dbReference>
<organism evidence="3 4">
    <name type="scientific">Lacticaseibacillus jixianensis</name>
    <dbReference type="NCBI Taxonomy" id="2486012"/>
    <lineage>
        <taxon>Bacteria</taxon>
        <taxon>Bacillati</taxon>
        <taxon>Bacillota</taxon>
        <taxon>Bacilli</taxon>
        <taxon>Lactobacillales</taxon>
        <taxon>Lactobacillaceae</taxon>
        <taxon>Lacticaseibacillus</taxon>
    </lineage>
</organism>
<dbReference type="Proteomes" id="UP001597249">
    <property type="component" value="Unassembled WGS sequence"/>
</dbReference>
<dbReference type="InterPro" id="IPR011032">
    <property type="entry name" value="GroES-like_sf"/>
</dbReference>
<evidence type="ECO:0000259" key="2">
    <source>
        <dbReference type="SMART" id="SM00829"/>
    </source>
</evidence>
<comment type="caution">
    <text evidence="3">The sequence shown here is derived from an EMBL/GenBank/DDBJ whole genome shotgun (WGS) entry which is preliminary data.</text>
</comment>
<dbReference type="InterPro" id="IPR020843">
    <property type="entry name" value="ER"/>
</dbReference>
<proteinExistence type="predicted"/>